<dbReference type="Proteomes" id="UP000243686">
    <property type="component" value="Unassembled WGS sequence"/>
</dbReference>
<organism evidence="2 3">
    <name type="scientific">Opisthorchis viverrini</name>
    <name type="common">Southeast Asian liver fluke</name>
    <dbReference type="NCBI Taxonomy" id="6198"/>
    <lineage>
        <taxon>Eukaryota</taxon>
        <taxon>Metazoa</taxon>
        <taxon>Spiralia</taxon>
        <taxon>Lophotrochozoa</taxon>
        <taxon>Platyhelminthes</taxon>
        <taxon>Trematoda</taxon>
        <taxon>Digenea</taxon>
        <taxon>Opisthorchiida</taxon>
        <taxon>Opisthorchiata</taxon>
        <taxon>Opisthorchiidae</taxon>
        <taxon>Opisthorchis</taxon>
    </lineage>
</organism>
<evidence type="ECO:0000313" key="2">
    <source>
        <dbReference type="EMBL" id="OON20930.1"/>
    </source>
</evidence>
<proteinExistence type="predicted"/>
<dbReference type="PANTHER" id="PTHR45640:SF26">
    <property type="entry name" value="RE23625P"/>
    <property type="match status" value="1"/>
</dbReference>
<evidence type="ECO:0000259" key="1">
    <source>
        <dbReference type="Pfam" id="PF00011"/>
    </source>
</evidence>
<evidence type="ECO:0000313" key="3">
    <source>
        <dbReference type="Proteomes" id="UP000243686"/>
    </source>
</evidence>
<dbReference type="InterPro" id="IPR002068">
    <property type="entry name" value="A-crystallin/Hsp20_dom"/>
</dbReference>
<dbReference type="GO" id="GO:0005737">
    <property type="term" value="C:cytoplasm"/>
    <property type="evidence" value="ECO:0007669"/>
    <property type="project" value="TreeGrafter"/>
</dbReference>
<keyword evidence="3" id="KW-1185">Reference proteome</keyword>
<dbReference type="GO" id="GO:0005634">
    <property type="term" value="C:nucleus"/>
    <property type="evidence" value="ECO:0007669"/>
    <property type="project" value="TreeGrafter"/>
</dbReference>
<sequence>MLSKVPRRQTVRRDGRTLEQCHRDMMPAMRNRFGRRASGDRDSLVQLVHASDWNGEVNRWVEETQDRWNAEMKRLREETFSLVPMDLFGVSPRDFFQSYGDVHSVINGMDHQLRALTQHMEQETSQAASTEGENLGSLVLRTSSSSLDFLKDTYQLGEDDRVHFKVPFGLQGYGPDGIEVSTSDNDVTVHAKKFVQTDRALISREYSGTVYIPKSVDKSQLKCHLS</sequence>
<dbReference type="GO" id="GO:0051082">
    <property type="term" value="F:unfolded protein binding"/>
    <property type="evidence" value="ECO:0007669"/>
    <property type="project" value="TreeGrafter"/>
</dbReference>
<dbReference type="GO" id="GO:0042026">
    <property type="term" value="P:protein refolding"/>
    <property type="evidence" value="ECO:0007669"/>
    <property type="project" value="TreeGrafter"/>
</dbReference>
<dbReference type="SUPFAM" id="SSF49764">
    <property type="entry name" value="HSP20-like chaperones"/>
    <property type="match status" value="1"/>
</dbReference>
<dbReference type="Gene3D" id="2.60.40.790">
    <property type="match status" value="1"/>
</dbReference>
<protein>
    <recommendedName>
        <fullName evidence="1">SHSP domain-containing protein</fullName>
    </recommendedName>
</protein>
<dbReference type="InterPro" id="IPR008978">
    <property type="entry name" value="HSP20-like_chaperone"/>
</dbReference>
<dbReference type="Pfam" id="PF00011">
    <property type="entry name" value="HSP20"/>
    <property type="match status" value="1"/>
</dbReference>
<accession>A0A1S8X2J2</accession>
<dbReference type="PANTHER" id="PTHR45640">
    <property type="entry name" value="HEAT SHOCK PROTEIN HSP-12.2-RELATED"/>
    <property type="match status" value="1"/>
</dbReference>
<dbReference type="CDD" id="cd06526">
    <property type="entry name" value="metazoan_ACD"/>
    <property type="match status" value="1"/>
</dbReference>
<feature type="domain" description="SHSP" evidence="1">
    <location>
        <begin position="160"/>
        <end position="224"/>
    </location>
</feature>
<gene>
    <name evidence="2" type="ORF">X801_03180</name>
</gene>
<dbReference type="AlphaFoldDB" id="A0A1S8X2J2"/>
<reference evidence="2 3" key="1">
    <citation type="submission" date="2015-03" db="EMBL/GenBank/DDBJ databases">
        <title>Draft genome of the nematode, Opisthorchis viverrini.</title>
        <authorList>
            <person name="Mitreva M."/>
        </authorList>
    </citation>
    <scope>NUCLEOTIDE SEQUENCE [LARGE SCALE GENOMIC DNA]</scope>
    <source>
        <strain evidence="2">Khon Kaen</strain>
    </source>
</reference>
<dbReference type="GO" id="GO:0009408">
    <property type="term" value="P:response to heat"/>
    <property type="evidence" value="ECO:0007669"/>
    <property type="project" value="TreeGrafter"/>
</dbReference>
<dbReference type="EMBL" id="KV892369">
    <property type="protein sequence ID" value="OON20930.1"/>
    <property type="molecule type" value="Genomic_DNA"/>
</dbReference>
<name>A0A1S8X2J2_OPIVI</name>
<dbReference type="InterPro" id="IPR001436">
    <property type="entry name" value="Alpha-crystallin/sHSP_animal"/>
</dbReference>